<dbReference type="AlphaFoldDB" id="A0A9D1XL65"/>
<dbReference type="EMBL" id="DXET01000113">
    <property type="protein sequence ID" value="HIX81364.1"/>
    <property type="molecule type" value="Genomic_DNA"/>
</dbReference>
<accession>A0A9D1XL65</accession>
<dbReference type="Gene3D" id="1.10.287.950">
    <property type="entry name" value="Methyl-accepting chemotaxis protein"/>
    <property type="match status" value="1"/>
</dbReference>
<gene>
    <name evidence="1" type="ORF">H9980_05240</name>
</gene>
<proteinExistence type="predicted"/>
<reference evidence="1" key="2">
    <citation type="submission" date="2021-04" db="EMBL/GenBank/DDBJ databases">
        <authorList>
            <person name="Gilroy R."/>
        </authorList>
    </citation>
    <scope>NUCLEOTIDE SEQUENCE</scope>
    <source>
        <strain evidence="1">ChiGjej1B1-14440</strain>
    </source>
</reference>
<dbReference type="Proteomes" id="UP000886724">
    <property type="component" value="Unassembled WGS sequence"/>
</dbReference>
<dbReference type="Gene3D" id="1.10.287.1490">
    <property type="match status" value="1"/>
</dbReference>
<protein>
    <submittedName>
        <fullName evidence="1">Uncharacterized protein</fullName>
    </submittedName>
</protein>
<reference evidence="1" key="1">
    <citation type="journal article" date="2021" name="PeerJ">
        <title>Extensive microbial diversity within the chicken gut microbiome revealed by metagenomics and culture.</title>
        <authorList>
            <person name="Gilroy R."/>
            <person name="Ravi A."/>
            <person name="Getino M."/>
            <person name="Pursley I."/>
            <person name="Horton D.L."/>
            <person name="Alikhan N.F."/>
            <person name="Baker D."/>
            <person name="Gharbi K."/>
            <person name="Hall N."/>
            <person name="Watson M."/>
            <person name="Adriaenssens E.M."/>
            <person name="Foster-Nyarko E."/>
            <person name="Jarju S."/>
            <person name="Secka A."/>
            <person name="Antonio M."/>
            <person name="Oren A."/>
            <person name="Chaudhuri R.R."/>
            <person name="La Ragione R."/>
            <person name="Hildebrand F."/>
            <person name="Pallen M.J."/>
        </authorList>
    </citation>
    <scope>NUCLEOTIDE SEQUENCE</scope>
    <source>
        <strain evidence="1">ChiGjej1B1-14440</strain>
    </source>
</reference>
<sequence length="597" mass="65560">MMKISNKILVLGLCSVVAGNCIIPIQGIEPSSPKEEVIYANLNQDGTVDESYVVNIVYPQNNKLIDYGNYSQVKNLSSTDKLVYKNNQVKATTDEEKLSYQGYLEDPSLPWNFKISYYLNGKKIADNKVAGCKGKLTIRIEITENEDVNEVYFNNYALQITASLNSNNCKNIIANGAMIANAGDNKQITYTLLPGNSETLEITSDVTDFEMGGISINGIRLNLAIDKSNINTSLIDNKIGKVQSAVNQLDSGANDLNIGASSLDQGSSDLVNGINQIKTALVTLNQQSDKLTSGSKEVQEALSIIDSTLQKIDIDATKINQLIDSTNQIQTGISTLVASLNSMNQAIEQYKNATGGSISSVYNQSEEMIAKLESLIATDPANSEFYSQLIILLKAGAESEKILEQFNNQLSPDISGNTVINGALMLEENYRLFNQEIINLANELTTILENMDQLKTGISTLAANYGNLNNGFNNYTNALNQIVEGYEQIYTGSLTLANGTSDLYQGTQELVKGTTEFKNQTNDIDSMVDDSISEMLSEFSNDDYQVVSYVSSNNSTVYDIQFVITTPAIEKKVEKKQTVKVEKEKSILEKFLEFFGF</sequence>
<organism evidence="1 2">
    <name type="scientific">Candidatus Erysipelatoclostridium merdavium</name>
    <dbReference type="NCBI Taxonomy" id="2838566"/>
    <lineage>
        <taxon>Bacteria</taxon>
        <taxon>Bacillati</taxon>
        <taxon>Bacillota</taxon>
        <taxon>Erysipelotrichia</taxon>
        <taxon>Erysipelotrichales</taxon>
        <taxon>Erysipelotrichales incertae sedis</taxon>
    </lineage>
</organism>
<comment type="caution">
    <text evidence="1">The sequence shown here is derived from an EMBL/GenBank/DDBJ whole genome shotgun (WGS) entry which is preliminary data.</text>
</comment>
<name>A0A9D1XL65_9FIRM</name>
<evidence type="ECO:0000313" key="1">
    <source>
        <dbReference type="EMBL" id="HIX81364.1"/>
    </source>
</evidence>
<evidence type="ECO:0000313" key="2">
    <source>
        <dbReference type="Proteomes" id="UP000886724"/>
    </source>
</evidence>